<dbReference type="InterPro" id="IPR001387">
    <property type="entry name" value="Cro/C1-type_HTH"/>
</dbReference>
<organism evidence="1 2">
    <name type="scientific">Sphingomonas colocasiae</name>
    <dbReference type="NCBI Taxonomy" id="1848973"/>
    <lineage>
        <taxon>Bacteria</taxon>
        <taxon>Pseudomonadati</taxon>
        <taxon>Pseudomonadota</taxon>
        <taxon>Alphaproteobacteria</taxon>
        <taxon>Sphingomonadales</taxon>
        <taxon>Sphingomonadaceae</taxon>
        <taxon>Sphingomonas</taxon>
    </lineage>
</organism>
<dbReference type="CDD" id="cd00093">
    <property type="entry name" value="HTH_XRE"/>
    <property type="match status" value="1"/>
</dbReference>
<name>A0ABS7PXJ9_9SPHN</name>
<evidence type="ECO:0000313" key="1">
    <source>
        <dbReference type="EMBL" id="MBY8826090.1"/>
    </source>
</evidence>
<dbReference type="Proteomes" id="UP000706039">
    <property type="component" value="Unassembled WGS sequence"/>
</dbReference>
<dbReference type="SUPFAM" id="SSF47413">
    <property type="entry name" value="lambda repressor-like DNA-binding domains"/>
    <property type="match status" value="1"/>
</dbReference>
<proteinExistence type="predicted"/>
<dbReference type="EMBL" id="JAINVV010000014">
    <property type="protein sequence ID" value="MBY8826090.1"/>
    <property type="molecule type" value="Genomic_DNA"/>
</dbReference>
<protein>
    <submittedName>
        <fullName evidence="1">Helix-turn-helix domain-containing protein</fullName>
    </submittedName>
</protein>
<evidence type="ECO:0000313" key="2">
    <source>
        <dbReference type="Proteomes" id="UP000706039"/>
    </source>
</evidence>
<accession>A0ABS7PXJ9</accession>
<comment type="caution">
    <text evidence="1">The sequence shown here is derived from an EMBL/GenBank/DDBJ whole genome shotgun (WGS) entry which is preliminary data.</text>
</comment>
<gene>
    <name evidence="1" type="ORF">K7G82_27565</name>
</gene>
<sequence>MTLDDYLTSEDITAADFGGRVGLSEASISRIRKGEQNITRDVMRRIIAASGGKISAEGLVLQHSVAASLIVTPPSSGKGGEISARVSA</sequence>
<dbReference type="Gene3D" id="1.10.260.40">
    <property type="entry name" value="lambda repressor-like DNA-binding domains"/>
    <property type="match status" value="1"/>
</dbReference>
<dbReference type="InterPro" id="IPR010982">
    <property type="entry name" value="Lambda_DNA-bd_dom_sf"/>
</dbReference>
<keyword evidence="2" id="KW-1185">Reference proteome</keyword>
<dbReference type="RefSeq" id="WP_222993393.1">
    <property type="nucleotide sequence ID" value="NZ_JAINVV010000014.1"/>
</dbReference>
<reference evidence="1 2" key="1">
    <citation type="submission" date="2021-08" db="EMBL/GenBank/DDBJ databases">
        <authorList>
            <person name="Tuo L."/>
        </authorList>
    </citation>
    <scope>NUCLEOTIDE SEQUENCE [LARGE SCALE GENOMIC DNA]</scope>
    <source>
        <strain evidence="1 2">JCM 31229</strain>
    </source>
</reference>